<name>A4J2T9_DESRM</name>
<gene>
    <name evidence="1" type="ordered locus">Dred_0854</name>
</gene>
<proteinExistence type="predicted"/>
<reference evidence="1 2" key="1">
    <citation type="submission" date="2007-03" db="EMBL/GenBank/DDBJ databases">
        <title>Complete sequence of Desulfotomaculum reducens MI-1.</title>
        <authorList>
            <consortium name="US DOE Joint Genome Institute"/>
            <person name="Copeland A."/>
            <person name="Lucas S."/>
            <person name="Lapidus A."/>
            <person name="Barry K."/>
            <person name="Detter J.C."/>
            <person name="Glavina del Rio T."/>
            <person name="Hammon N."/>
            <person name="Israni S."/>
            <person name="Dalin E."/>
            <person name="Tice H."/>
            <person name="Pitluck S."/>
            <person name="Sims D."/>
            <person name="Brettin T."/>
            <person name="Bruce D."/>
            <person name="Han C."/>
            <person name="Tapia R."/>
            <person name="Schmutz J."/>
            <person name="Larimer F."/>
            <person name="Land M."/>
            <person name="Hauser L."/>
            <person name="Kyrpides N."/>
            <person name="Kim E."/>
            <person name="Tebo B.M."/>
            <person name="Richardson P."/>
        </authorList>
    </citation>
    <scope>NUCLEOTIDE SEQUENCE [LARGE SCALE GENOMIC DNA]</scope>
    <source>
        <strain evidence="1 2">MI-1</strain>
    </source>
</reference>
<evidence type="ECO:0008006" key="3">
    <source>
        <dbReference type="Google" id="ProtNLM"/>
    </source>
</evidence>
<dbReference type="RefSeq" id="WP_011877225.1">
    <property type="nucleotide sequence ID" value="NC_009253.1"/>
</dbReference>
<dbReference type="OrthoDB" id="9783105at2"/>
<evidence type="ECO:0000313" key="2">
    <source>
        <dbReference type="Proteomes" id="UP000001556"/>
    </source>
</evidence>
<keyword evidence="2" id="KW-1185">Reference proteome</keyword>
<evidence type="ECO:0000313" key="1">
    <source>
        <dbReference type="EMBL" id="ABO49392.1"/>
    </source>
</evidence>
<dbReference type="HOGENOM" id="CLU_1141145_0_0_9"/>
<dbReference type="EMBL" id="CP000612">
    <property type="protein sequence ID" value="ABO49392.1"/>
    <property type="molecule type" value="Genomic_DNA"/>
</dbReference>
<dbReference type="AlphaFoldDB" id="A4J2T9"/>
<dbReference type="Proteomes" id="UP000001556">
    <property type="component" value="Chromosome"/>
</dbReference>
<protein>
    <recommendedName>
        <fullName evidence="3">Amidoligase enzyme</fullName>
    </recommendedName>
</protein>
<dbReference type="STRING" id="349161.Dred_0854"/>
<dbReference type="KEGG" id="drm:Dred_0854"/>
<sequence>MLKIKGMNIPRIKCVGCGAEIPEGMACGYCLGLLDEPKDYNYHSFEVVGNRRKNARSNIWGFGVEIETLSTSPKQLVLLKKGFTPCYDSSVTLEWKSPIFQSLVGFKGICKMIEKMDVEHGGSHVHISVKRKDLFEDYYKEIFYPLAEYLDGSAYYRIWGRQDNDYCELPGYPDSRYSWVNVQTKYNTVEWRLPKFLNAKQYYELVKWLINITWAVDNKLMKNQRPGDVGQWILRTYQEQMAA</sequence>
<accession>A4J2T9</accession>
<organism evidence="1 2">
    <name type="scientific">Desulforamulus reducens (strain ATCC BAA-1160 / DSM 100696 / MI-1)</name>
    <name type="common">Desulfotomaculum reducens</name>
    <dbReference type="NCBI Taxonomy" id="349161"/>
    <lineage>
        <taxon>Bacteria</taxon>
        <taxon>Bacillati</taxon>
        <taxon>Bacillota</taxon>
        <taxon>Clostridia</taxon>
        <taxon>Eubacteriales</taxon>
        <taxon>Peptococcaceae</taxon>
        <taxon>Desulforamulus</taxon>
    </lineage>
</organism>